<sequence length="134" mass="15055">MSIIRGRAYEASMSHGCRAVDEAVAMQGVAYYQDMYVPVPDIDAAIEFGERQHGKDYDFPGAFGLPFLQSENWQDESKWWCSELNFAQIGAGGLWLLDPDEKTRVTPNDLRQCNYPKSPILKPASAGFFTTPQQ</sequence>
<keyword evidence="2" id="KW-1185">Reference proteome</keyword>
<gene>
    <name evidence="1" type="ORF">D3871_11180</name>
</gene>
<dbReference type="Gene3D" id="3.90.1720.10">
    <property type="entry name" value="endopeptidase domain like (from Nostoc punctiforme)"/>
    <property type="match status" value="1"/>
</dbReference>
<protein>
    <submittedName>
        <fullName evidence="1">Uncharacterized protein</fullName>
    </submittedName>
</protein>
<comment type="caution">
    <text evidence="1">The sequence shown here is derived from an EMBL/GenBank/DDBJ whole genome shotgun (WGS) entry which is preliminary data.</text>
</comment>
<evidence type="ECO:0000313" key="2">
    <source>
        <dbReference type="Proteomes" id="UP000265955"/>
    </source>
</evidence>
<dbReference type="Proteomes" id="UP000265955">
    <property type="component" value="Unassembled WGS sequence"/>
</dbReference>
<proteinExistence type="predicted"/>
<accession>A0A3A3FS20</accession>
<evidence type="ECO:0000313" key="1">
    <source>
        <dbReference type="EMBL" id="RJF99007.1"/>
    </source>
</evidence>
<dbReference type="AlphaFoldDB" id="A0A3A3FS20"/>
<name>A0A3A3FS20_9BURK</name>
<organism evidence="1 2">
    <name type="scientific">Noviherbaspirillum saxi</name>
    <dbReference type="NCBI Taxonomy" id="2320863"/>
    <lineage>
        <taxon>Bacteria</taxon>
        <taxon>Pseudomonadati</taxon>
        <taxon>Pseudomonadota</taxon>
        <taxon>Betaproteobacteria</taxon>
        <taxon>Burkholderiales</taxon>
        <taxon>Oxalobacteraceae</taxon>
        <taxon>Noviherbaspirillum</taxon>
    </lineage>
</organism>
<reference evidence="2" key="1">
    <citation type="submission" date="2018-09" db="EMBL/GenBank/DDBJ databases">
        <authorList>
            <person name="Zhu H."/>
        </authorList>
    </citation>
    <scope>NUCLEOTIDE SEQUENCE [LARGE SCALE GENOMIC DNA]</scope>
    <source>
        <strain evidence="2">K1R23-30</strain>
    </source>
</reference>
<dbReference type="EMBL" id="QYUO01000001">
    <property type="protein sequence ID" value="RJF99007.1"/>
    <property type="molecule type" value="Genomic_DNA"/>
</dbReference>